<accession>A0ABP4Y5E8</accession>
<name>A0ABP4Y5E8_9MICO</name>
<keyword evidence="3 6" id="KW-0479">Metal-binding</keyword>
<evidence type="ECO:0000256" key="4">
    <source>
        <dbReference type="ARBA" id="ARBA00022801"/>
    </source>
</evidence>
<dbReference type="SUPFAM" id="SSF88723">
    <property type="entry name" value="PIN domain-like"/>
    <property type="match status" value="1"/>
</dbReference>
<evidence type="ECO:0000313" key="9">
    <source>
        <dbReference type="Proteomes" id="UP001499938"/>
    </source>
</evidence>
<gene>
    <name evidence="6" type="primary">vapC</name>
    <name evidence="8" type="ORF">GCM10009811_28530</name>
</gene>
<evidence type="ECO:0000256" key="1">
    <source>
        <dbReference type="ARBA" id="ARBA00022649"/>
    </source>
</evidence>
<evidence type="ECO:0000256" key="5">
    <source>
        <dbReference type="ARBA" id="ARBA00022842"/>
    </source>
</evidence>
<feature type="binding site" evidence="6">
    <location>
        <position position="94"/>
    </location>
    <ligand>
        <name>Mg(2+)</name>
        <dbReference type="ChEBI" id="CHEBI:18420"/>
    </ligand>
</feature>
<keyword evidence="2 6" id="KW-0540">Nuclease</keyword>
<dbReference type="EMBL" id="BAAAPO010000043">
    <property type="protein sequence ID" value="GAA1803167.1"/>
    <property type="molecule type" value="Genomic_DNA"/>
</dbReference>
<feature type="binding site" evidence="6">
    <location>
        <position position="5"/>
    </location>
    <ligand>
        <name>Mg(2+)</name>
        <dbReference type="ChEBI" id="CHEBI:18420"/>
    </ligand>
</feature>
<evidence type="ECO:0000256" key="3">
    <source>
        <dbReference type="ARBA" id="ARBA00022723"/>
    </source>
</evidence>
<keyword evidence="1 6" id="KW-1277">Toxin-antitoxin system</keyword>
<dbReference type="InterPro" id="IPR022907">
    <property type="entry name" value="VapC_family"/>
</dbReference>
<feature type="domain" description="PIN" evidence="7">
    <location>
        <begin position="3"/>
        <end position="117"/>
    </location>
</feature>
<dbReference type="InterPro" id="IPR029060">
    <property type="entry name" value="PIN-like_dom_sf"/>
</dbReference>
<dbReference type="PANTHER" id="PTHR35901:SF1">
    <property type="entry name" value="EXONUCLEASE VAPC9"/>
    <property type="match status" value="1"/>
</dbReference>
<organism evidence="8 9">
    <name type="scientific">Nostocoides veronense</name>
    <dbReference type="NCBI Taxonomy" id="330836"/>
    <lineage>
        <taxon>Bacteria</taxon>
        <taxon>Bacillati</taxon>
        <taxon>Actinomycetota</taxon>
        <taxon>Actinomycetes</taxon>
        <taxon>Micrococcales</taxon>
        <taxon>Intrasporangiaceae</taxon>
        <taxon>Nostocoides</taxon>
    </lineage>
</organism>
<keyword evidence="6" id="KW-0800">Toxin</keyword>
<protein>
    <recommendedName>
        <fullName evidence="6">Ribonuclease VapC</fullName>
        <shortName evidence="6">RNase VapC</shortName>
        <ecNumber evidence="6">3.1.-.-</ecNumber>
    </recommendedName>
    <alternativeName>
        <fullName evidence="6">Toxin VapC</fullName>
    </alternativeName>
</protein>
<dbReference type="CDD" id="cd09873">
    <property type="entry name" value="PIN_Pae0151-like"/>
    <property type="match status" value="1"/>
</dbReference>
<evidence type="ECO:0000256" key="2">
    <source>
        <dbReference type="ARBA" id="ARBA00022722"/>
    </source>
</evidence>
<proteinExistence type="inferred from homology"/>
<comment type="cofactor">
    <cofactor evidence="6">
        <name>Mg(2+)</name>
        <dbReference type="ChEBI" id="CHEBI:18420"/>
    </cofactor>
</comment>
<dbReference type="InterPro" id="IPR051619">
    <property type="entry name" value="TypeII_TA_RNase_PINc/VapC"/>
</dbReference>
<comment type="caution">
    <text evidence="8">The sequence shown here is derived from an EMBL/GenBank/DDBJ whole genome shotgun (WGS) entry which is preliminary data.</text>
</comment>
<dbReference type="Gene3D" id="3.40.50.1010">
    <property type="entry name" value="5'-nuclease"/>
    <property type="match status" value="1"/>
</dbReference>
<keyword evidence="9" id="KW-1185">Reference proteome</keyword>
<comment type="similarity">
    <text evidence="6">Belongs to the PINc/VapC protein family.</text>
</comment>
<comment type="function">
    <text evidence="6">Toxic component of a toxin-antitoxin (TA) system. An RNase.</text>
</comment>
<dbReference type="Pfam" id="PF01850">
    <property type="entry name" value="PIN"/>
    <property type="match status" value="1"/>
</dbReference>
<dbReference type="PANTHER" id="PTHR35901">
    <property type="entry name" value="RIBONUCLEASE VAPC3"/>
    <property type="match status" value="1"/>
</dbReference>
<evidence type="ECO:0000313" key="8">
    <source>
        <dbReference type="EMBL" id="GAA1803167.1"/>
    </source>
</evidence>
<dbReference type="EC" id="3.1.-.-" evidence="6"/>
<dbReference type="InterPro" id="IPR002716">
    <property type="entry name" value="PIN_dom"/>
</dbReference>
<evidence type="ECO:0000256" key="6">
    <source>
        <dbReference type="HAMAP-Rule" id="MF_00265"/>
    </source>
</evidence>
<keyword evidence="4 6" id="KW-0378">Hydrolase</keyword>
<dbReference type="RefSeq" id="WP_344086843.1">
    <property type="nucleotide sequence ID" value="NZ_BAAAPO010000043.1"/>
</dbReference>
<evidence type="ECO:0000259" key="7">
    <source>
        <dbReference type="Pfam" id="PF01850"/>
    </source>
</evidence>
<dbReference type="InterPro" id="IPR044153">
    <property type="entry name" value="PIN_Pae0151-like"/>
</dbReference>
<dbReference type="Proteomes" id="UP001499938">
    <property type="component" value="Unassembled WGS sequence"/>
</dbReference>
<reference evidence="9" key="1">
    <citation type="journal article" date="2019" name="Int. J. Syst. Evol. Microbiol.">
        <title>The Global Catalogue of Microorganisms (GCM) 10K type strain sequencing project: providing services to taxonomists for standard genome sequencing and annotation.</title>
        <authorList>
            <consortium name="The Broad Institute Genomics Platform"/>
            <consortium name="The Broad Institute Genome Sequencing Center for Infectious Disease"/>
            <person name="Wu L."/>
            <person name="Ma J."/>
        </authorList>
    </citation>
    <scope>NUCLEOTIDE SEQUENCE [LARGE SCALE GENOMIC DNA]</scope>
    <source>
        <strain evidence="9">JCM 15592</strain>
    </source>
</reference>
<keyword evidence="5 6" id="KW-0460">Magnesium</keyword>
<dbReference type="HAMAP" id="MF_00265">
    <property type="entry name" value="VapC_Nob1"/>
    <property type="match status" value="1"/>
</dbReference>
<sequence>MLVVDASAVAEILLGTAKGRVAASLLGDQVLIAPQHLSVEVMSVLRGWSLSSRLTEEEALTAITEFRALGIELVPMDDLLPEVWRLRHSISAYDACYVVLARACHCQLLTLDTRLASNAPDCAMSV</sequence>